<dbReference type="InterPro" id="IPR012677">
    <property type="entry name" value="Nucleotide-bd_a/b_plait_sf"/>
</dbReference>
<evidence type="ECO:0000256" key="7">
    <source>
        <dbReference type="RuleBase" id="RU366043"/>
    </source>
</evidence>
<protein>
    <recommendedName>
        <fullName evidence="7">Methyltransferase</fullName>
        <ecNumber evidence="7">2.1.1.-</ecNumber>
    </recommendedName>
</protein>
<evidence type="ECO:0000256" key="8">
    <source>
        <dbReference type="SAM" id="MobiDB-lite"/>
    </source>
</evidence>
<dbReference type="GO" id="GO:0016020">
    <property type="term" value="C:membrane"/>
    <property type="evidence" value="ECO:0007669"/>
    <property type="project" value="UniProtKB-SubCell"/>
</dbReference>
<dbReference type="InterPro" id="IPR004159">
    <property type="entry name" value="Put_SAM_MeTrfase"/>
</dbReference>
<dbReference type="PANTHER" id="PTHR10108:SF1061">
    <property type="entry name" value="METHYLTRANSFERASE"/>
    <property type="match status" value="1"/>
</dbReference>
<dbReference type="Gene3D" id="3.30.70.330">
    <property type="match status" value="1"/>
</dbReference>
<evidence type="ECO:0000256" key="3">
    <source>
        <dbReference type="ARBA" id="ARBA00022603"/>
    </source>
</evidence>
<dbReference type="GO" id="GO:0032259">
    <property type="term" value="P:methylation"/>
    <property type="evidence" value="ECO:0007669"/>
    <property type="project" value="UniProtKB-KW"/>
</dbReference>
<evidence type="ECO:0000256" key="6">
    <source>
        <dbReference type="ARBA" id="ARBA00037847"/>
    </source>
</evidence>
<comment type="similarity">
    <text evidence="2 7">Belongs to the methyltransferase superfamily.</text>
</comment>
<evidence type="ECO:0000256" key="1">
    <source>
        <dbReference type="ARBA" id="ARBA00004606"/>
    </source>
</evidence>
<accession>A0A4S4DQJ2</accession>
<comment type="caution">
    <text evidence="9">The sequence shown here is derived from an EMBL/GenBank/DDBJ whole genome shotgun (WGS) entry which is preliminary data.</text>
</comment>
<gene>
    <name evidence="9" type="ORF">TEA_002644</name>
</gene>
<dbReference type="EMBL" id="SDRB02010633">
    <property type="protein sequence ID" value="THG05349.1"/>
    <property type="molecule type" value="Genomic_DNA"/>
</dbReference>
<keyword evidence="3 7" id="KW-0489">Methyltransferase</keyword>
<feature type="region of interest" description="Disordered" evidence="8">
    <location>
        <begin position="90"/>
        <end position="137"/>
    </location>
</feature>
<evidence type="ECO:0000313" key="10">
    <source>
        <dbReference type="Proteomes" id="UP000306102"/>
    </source>
</evidence>
<dbReference type="SUPFAM" id="SSF53335">
    <property type="entry name" value="S-adenosyl-L-methionine-dependent methyltransferases"/>
    <property type="match status" value="1"/>
</dbReference>
<dbReference type="GO" id="GO:0008168">
    <property type="term" value="F:methyltransferase activity"/>
    <property type="evidence" value="ECO:0007669"/>
    <property type="project" value="UniProtKB-UniRule"/>
</dbReference>
<evidence type="ECO:0000256" key="2">
    <source>
        <dbReference type="ARBA" id="ARBA00008361"/>
    </source>
</evidence>
<keyword evidence="5 7" id="KW-0325">Glycoprotein</keyword>
<comment type="subcellular location">
    <subcellularLocation>
        <location evidence="6">Endomembrane system</location>
        <topology evidence="6">Single-pass membrane protein</topology>
    </subcellularLocation>
    <subcellularLocation>
        <location evidence="1 7">Membrane</location>
        <topology evidence="1 7">Single-pass type II membrane protein</topology>
    </subcellularLocation>
</comment>
<dbReference type="GO" id="GO:0005802">
    <property type="term" value="C:trans-Golgi network"/>
    <property type="evidence" value="ECO:0007669"/>
    <property type="project" value="TreeGrafter"/>
</dbReference>
<dbReference type="Proteomes" id="UP000306102">
    <property type="component" value="Unassembled WGS sequence"/>
</dbReference>
<dbReference type="GO" id="GO:0005768">
    <property type="term" value="C:endosome"/>
    <property type="evidence" value="ECO:0007669"/>
    <property type="project" value="TreeGrafter"/>
</dbReference>
<dbReference type="AlphaFoldDB" id="A0A4S4DQJ2"/>
<evidence type="ECO:0000256" key="5">
    <source>
        <dbReference type="ARBA" id="ARBA00023180"/>
    </source>
</evidence>
<dbReference type="Pfam" id="PF03141">
    <property type="entry name" value="Methyltransf_29"/>
    <property type="match status" value="2"/>
</dbReference>
<feature type="compositionally biased region" description="Pro residues" evidence="8">
    <location>
        <begin position="113"/>
        <end position="125"/>
    </location>
</feature>
<evidence type="ECO:0000256" key="4">
    <source>
        <dbReference type="ARBA" id="ARBA00022968"/>
    </source>
</evidence>
<reference evidence="9 10" key="1">
    <citation type="journal article" date="2018" name="Proc. Natl. Acad. Sci. U.S.A.">
        <title>Draft genome sequence of Camellia sinensis var. sinensis provides insights into the evolution of the tea genome and tea quality.</title>
        <authorList>
            <person name="Wei C."/>
            <person name="Yang H."/>
            <person name="Wang S."/>
            <person name="Zhao J."/>
            <person name="Liu C."/>
            <person name="Gao L."/>
            <person name="Xia E."/>
            <person name="Lu Y."/>
            <person name="Tai Y."/>
            <person name="She G."/>
            <person name="Sun J."/>
            <person name="Cao H."/>
            <person name="Tong W."/>
            <person name="Gao Q."/>
            <person name="Li Y."/>
            <person name="Deng W."/>
            <person name="Jiang X."/>
            <person name="Wang W."/>
            <person name="Chen Q."/>
            <person name="Zhang S."/>
            <person name="Li H."/>
            <person name="Wu J."/>
            <person name="Wang P."/>
            <person name="Li P."/>
            <person name="Shi C."/>
            <person name="Zheng F."/>
            <person name="Jian J."/>
            <person name="Huang B."/>
            <person name="Shan D."/>
            <person name="Shi M."/>
            <person name="Fang C."/>
            <person name="Yue Y."/>
            <person name="Li F."/>
            <person name="Li D."/>
            <person name="Wei S."/>
            <person name="Han B."/>
            <person name="Jiang C."/>
            <person name="Yin Y."/>
            <person name="Xia T."/>
            <person name="Zhang Z."/>
            <person name="Bennetzen J.L."/>
            <person name="Zhao S."/>
            <person name="Wan X."/>
        </authorList>
    </citation>
    <scope>NUCLEOTIDE SEQUENCE [LARGE SCALE GENOMIC DNA]</scope>
    <source>
        <strain evidence="10">cv. Shuchazao</strain>
        <tissue evidence="9">Leaf</tissue>
    </source>
</reference>
<dbReference type="InterPro" id="IPR029063">
    <property type="entry name" value="SAM-dependent_MTases_sf"/>
</dbReference>
<organism evidence="9 10">
    <name type="scientific">Camellia sinensis var. sinensis</name>
    <name type="common">China tea</name>
    <dbReference type="NCBI Taxonomy" id="542762"/>
    <lineage>
        <taxon>Eukaryota</taxon>
        <taxon>Viridiplantae</taxon>
        <taxon>Streptophyta</taxon>
        <taxon>Embryophyta</taxon>
        <taxon>Tracheophyta</taxon>
        <taxon>Spermatophyta</taxon>
        <taxon>Magnoliopsida</taxon>
        <taxon>eudicotyledons</taxon>
        <taxon>Gunneridae</taxon>
        <taxon>Pentapetalae</taxon>
        <taxon>asterids</taxon>
        <taxon>Ericales</taxon>
        <taxon>Theaceae</taxon>
        <taxon>Camellia</taxon>
    </lineage>
</organism>
<keyword evidence="4 7" id="KW-0812">Transmembrane</keyword>
<name>A0A4S4DQJ2_CAMSN</name>
<keyword evidence="7" id="KW-0808">Transferase</keyword>
<keyword evidence="4 7" id="KW-0735">Signal-anchor</keyword>
<dbReference type="EC" id="2.1.1.-" evidence="7"/>
<evidence type="ECO:0000313" key="9">
    <source>
        <dbReference type="EMBL" id="THG05349.1"/>
    </source>
</evidence>
<proteinExistence type="inferred from homology"/>
<keyword evidence="10" id="KW-1185">Reference proteome</keyword>
<dbReference type="PANTHER" id="PTHR10108">
    <property type="entry name" value="SAM-DEPENDENT METHYLTRANSFERASE"/>
    <property type="match status" value="1"/>
</dbReference>
<sequence>MCWSNLPTFLSLDLYLGLKKKKVLVKPANLHNCPLVGQRFVRKRLWKRRGLEPHLSRVSLHGFRRWGSNSAMGGIKAAVPPPPPTLVATPPLHHHSMPMENPNRLSNDEWPPGAVPPPPPTPTAAPPLHHHSMPMENPNRLSNDEVNCKGEHPMGFALFTTPPFAIAAKDGLQEMVFDEESKSILHTEMAKKNLFVKWVSCKLGCILVQKNVIAMSFAPRDSHEAQVQFALERGVPAIIGVLGTIKLPYPPRAFDMAHCSRCLIPWGGNDGMYMMEVDRVLRTGGVNKEYCSERESRATICDSTNPDDAWYKKMEVCVTPYPATNGPDEVAGGELKPFPDRLNSVPPRIASGSVPGVTVDSFHDDNKLWKKHLNAYKRVNLA</sequence>